<dbReference type="Proteomes" id="UP000799771">
    <property type="component" value="Unassembled WGS sequence"/>
</dbReference>
<dbReference type="RefSeq" id="XP_033519538.1">
    <property type="nucleotide sequence ID" value="XM_033669047.1"/>
</dbReference>
<gene>
    <name evidence="1" type="ORF">P153DRAFT_370464</name>
</gene>
<dbReference type="AlphaFoldDB" id="A0A6A6A0T6"/>
<reference evidence="1" key="1">
    <citation type="journal article" date="2020" name="Stud. Mycol.">
        <title>101 Dothideomycetes genomes: a test case for predicting lifestyles and emergence of pathogens.</title>
        <authorList>
            <person name="Haridas S."/>
            <person name="Albert R."/>
            <person name="Binder M."/>
            <person name="Bloem J."/>
            <person name="Labutti K."/>
            <person name="Salamov A."/>
            <person name="Andreopoulos B."/>
            <person name="Baker S."/>
            <person name="Barry K."/>
            <person name="Bills G."/>
            <person name="Bluhm B."/>
            <person name="Cannon C."/>
            <person name="Castanera R."/>
            <person name="Culley D."/>
            <person name="Daum C."/>
            <person name="Ezra D."/>
            <person name="Gonzalez J."/>
            <person name="Henrissat B."/>
            <person name="Kuo A."/>
            <person name="Liang C."/>
            <person name="Lipzen A."/>
            <person name="Lutzoni F."/>
            <person name="Magnuson J."/>
            <person name="Mondo S."/>
            <person name="Nolan M."/>
            <person name="Ohm R."/>
            <person name="Pangilinan J."/>
            <person name="Park H.-J."/>
            <person name="Ramirez L."/>
            <person name="Alfaro M."/>
            <person name="Sun H."/>
            <person name="Tritt A."/>
            <person name="Yoshinaga Y."/>
            <person name="Zwiers L.-H."/>
            <person name="Turgeon B."/>
            <person name="Goodwin S."/>
            <person name="Spatafora J."/>
            <person name="Crous P."/>
            <person name="Grigoriev I."/>
        </authorList>
    </citation>
    <scope>NUCLEOTIDE SEQUENCE</scope>
    <source>
        <strain evidence="1">CBS 119687</strain>
    </source>
</reference>
<evidence type="ECO:0000313" key="1">
    <source>
        <dbReference type="EMBL" id="KAF2125146.1"/>
    </source>
</evidence>
<name>A0A6A6A0T6_9PLEO</name>
<organism evidence="1 2">
    <name type="scientific">Dothidotthia symphoricarpi CBS 119687</name>
    <dbReference type="NCBI Taxonomy" id="1392245"/>
    <lineage>
        <taxon>Eukaryota</taxon>
        <taxon>Fungi</taxon>
        <taxon>Dikarya</taxon>
        <taxon>Ascomycota</taxon>
        <taxon>Pezizomycotina</taxon>
        <taxon>Dothideomycetes</taxon>
        <taxon>Pleosporomycetidae</taxon>
        <taxon>Pleosporales</taxon>
        <taxon>Dothidotthiaceae</taxon>
        <taxon>Dothidotthia</taxon>
    </lineage>
</organism>
<dbReference type="OrthoDB" id="3763539at2759"/>
<keyword evidence="2" id="KW-1185">Reference proteome</keyword>
<sequence length="222" mass="24268">MNGGLCKLISCHSSSWIYNQSIQLFYKLLFLASQSTVSIQHQNILTTTPALPTTSTVKMKYTTTILTFVFSSTILAAPTAIQARGDEQCTPESYTVSDYTLATSASSAYVSFNFKSKFANSTAVQDVVMNGANCQADGPQLPNSNECNVADRKLLFDLRGPQQEGYYQITHTWSCNGKTWMSGNAVRINLSCTENQGTRTCSGQTLTFAPQNVRQICSTPTC</sequence>
<proteinExistence type="predicted"/>
<dbReference type="EMBL" id="ML977517">
    <property type="protein sequence ID" value="KAF2125146.1"/>
    <property type="molecule type" value="Genomic_DNA"/>
</dbReference>
<dbReference type="GeneID" id="54409479"/>
<protein>
    <recommendedName>
        <fullName evidence="3">Hypersensitive response inducing protein 1</fullName>
    </recommendedName>
</protein>
<evidence type="ECO:0008006" key="3">
    <source>
        <dbReference type="Google" id="ProtNLM"/>
    </source>
</evidence>
<accession>A0A6A6A0T6</accession>
<evidence type="ECO:0000313" key="2">
    <source>
        <dbReference type="Proteomes" id="UP000799771"/>
    </source>
</evidence>